<organism evidence="2">
    <name type="scientific">uncultured bacterium</name>
    <name type="common">gcode 4</name>
    <dbReference type="NCBI Taxonomy" id="1234023"/>
    <lineage>
        <taxon>Bacteria</taxon>
        <taxon>environmental samples</taxon>
    </lineage>
</organism>
<keyword evidence="1" id="KW-0175">Coiled coil</keyword>
<feature type="coiled-coil region" evidence="1">
    <location>
        <begin position="80"/>
        <end position="117"/>
    </location>
</feature>
<dbReference type="AlphaFoldDB" id="K2G9J7"/>
<accession>K2G9J7</accession>
<protein>
    <submittedName>
        <fullName evidence="2">Uncharacterized protein</fullName>
    </submittedName>
</protein>
<reference evidence="2" key="1">
    <citation type="journal article" date="2012" name="Science">
        <title>Fermentation, hydrogen, and sulfur metabolism in multiple uncultivated bacterial phyla.</title>
        <authorList>
            <person name="Wrighton K.C."/>
            <person name="Thomas B.C."/>
            <person name="Sharon I."/>
            <person name="Miller C.S."/>
            <person name="Castelle C.J."/>
            <person name="VerBerkmoes N.C."/>
            <person name="Wilkins M.J."/>
            <person name="Hettich R.L."/>
            <person name="Lipton M.S."/>
            <person name="Williams K.H."/>
            <person name="Long P.E."/>
            <person name="Banfield J.F."/>
        </authorList>
    </citation>
    <scope>NUCLEOTIDE SEQUENCE [LARGE SCALE GENOMIC DNA]</scope>
</reference>
<gene>
    <name evidence="2" type="ORF">ACD_4C00137G0005</name>
</gene>
<name>K2G9J7_9BACT</name>
<proteinExistence type="predicted"/>
<dbReference type="EMBL" id="AMFJ01000653">
    <property type="protein sequence ID" value="EKE26839.1"/>
    <property type="molecule type" value="Genomic_DNA"/>
</dbReference>
<evidence type="ECO:0000313" key="2">
    <source>
        <dbReference type="EMBL" id="EKE26839.1"/>
    </source>
</evidence>
<sequence length="129" mass="15629">MIESSNKNFKFRQCIEESWLSFAEKYDIWNIFNCLSDERKIQIIDNWPHYLDQILKIRSETDDKRKENIRNALNNINNIVNEAILRQKESEAKKEKLEKENREIQRNAQIYDQMKKANDLQSLINKTHE</sequence>
<evidence type="ECO:0000256" key="1">
    <source>
        <dbReference type="SAM" id="Coils"/>
    </source>
</evidence>
<comment type="caution">
    <text evidence="2">The sequence shown here is derived from an EMBL/GenBank/DDBJ whole genome shotgun (WGS) entry which is preliminary data.</text>
</comment>